<evidence type="ECO:0000256" key="1">
    <source>
        <dbReference type="ARBA" id="ARBA00008522"/>
    </source>
</evidence>
<reference evidence="3 4" key="1">
    <citation type="submission" date="2019-10" db="EMBL/GenBank/DDBJ databases">
        <title>Alkaliphilus serpentinus sp. nov. and Alkaliphilus pronyensis sp. nov., two novel anaerobic alkaliphilic species isolated from the serpentinized-hosted hydrothermal field of the Prony Bay (New Caledonia).</title>
        <authorList>
            <person name="Postec A."/>
        </authorList>
    </citation>
    <scope>NUCLEOTIDE SEQUENCE [LARGE SCALE GENOMIC DNA]</scope>
    <source>
        <strain evidence="3 4">LacT</strain>
    </source>
</reference>
<gene>
    <name evidence="3" type="ORF">F8153_01435</name>
</gene>
<dbReference type="PANTHER" id="PTHR35146">
    <property type="entry name" value="UPF0178 PROTEIN YAII"/>
    <property type="match status" value="1"/>
</dbReference>
<dbReference type="Pfam" id="PF02639">
    <property type="entry name" value="DUF188"/>
    <property type="match status" value="1"/>
</dbReference>
<comment type="similarity">
    <text evidence="1 2">Belongs to the UPF0178 family.</text>
</comment>
<dbReference type="Proteomes" id="UP000465601">
    <property type="component" value="Unassembled WGS sequence"/>
</dbReference>
<dbReference type="HAMAP" id="MF_00489">
    <property type="entry name" value="UPF0178"/>
    <property type="match status" value="1"/>
</dbReference>
<dbReference type="AlphaFoldDB" id="A0A833HRH3"/>
<name>A0A833HRH3_9FIRM</name>
<protein>
    <recommendedName>
        <fullName evidence="2">UPF0178 protein F8153_01435</fullName>
    </recommendedName>
</protein>
<evidence type="ECO:0000313" key="3">
    <source>
        <dbReference type="EMBL" id="KAB3533237.1"/>
    </source>
</evidence>
<comment type="caution">
    <text evidence="3">The sequence shown here is derived from an EMBL/GenBank/DDBJ whole genome shotgun (WGS) entry which is preliminary data.</text>
</comment>
<dbReference type="RefSeq" id="WP_151864563.1">
    <property type="nucleotide sequence ID" value="NZ_WBZB01000004.1"/>
</dbReference>
<dbReference type="NCBIfam" id="NF001095">
    <property type="entry name" value="PRK00124.1"/>
    <property type="match status" value="1"/>
</dbReference>
<dbReference type="OrthoDB" id="9798918at2"/>
<accession>A0A833HRH3</accession>
<proteinExistence type="inferred from homology"/>
<sequence>MKVIVDADACPVKDIIIKLCKKYEIDTIFIHSISHIPRDEDSYVKRIVVDNSPQAADMAIVNYMGKDDLVVTADTGLAAIVLGRGGYALNPWGDFYTNENIEELLEKRHFHQKVLAAGGRIKGPSKRKKSDNNRFSTVLDNFLQKINQITTK</sequence>
<dbReference type="PANTHER" id="PTHR35146:SF1">
    <property type="entry name" value="UPF0178 PROTEIN YAII"/>
    <property type="match status" value="1"/>
</dbReference>
<evidence type="ECO:0000313" key="4">
    <source>
        <dbReference type="Proteomes" id="UP000465601"/>
    </source>
</evidence>
<organism evidence="3 4">
    <name type="scientific">Alkaliphilus serpentinus</name>
    <dbReference type="NCBI Taxonomy" id="1482731"/>
    <lineage>
        <taxon>Bacteria</taxon>
        <taxon>Bacillati</taxon>
        <taxon>Bacillota</taxon>
        <taxon>Clostridia</taxon>
        <taxon>Peptostreptococcales</taxon>
        <taxon>Natronincolaceae</taxon>
        <taxon>Alkaliphilus</taxon>
    </lineage>
</organism>
<evidence type="ECO:0000256" key="2">
    <source>
        <dbReference type="HAMAP-Rule" id="MF_00489"/>
    </source>
</evidence>
<keyword evidence="4" id="KW-1185">Reference proteome</keyword>
<dbReference type="InterPro" id="IPR003791">
    <property type="entry name" value="UPF0178"/>
</dbReference>
<dbReference type="EMBL" id="WBZB01000004">
    <property type="protein sequence ID" value="KAB3533237.1"/>
    <property type="molecule type" value="Genomic_DNA"/>
</dbReference>